<dbReference type="Pfam" id="PF09335">
    <property type="entry name" value="VTT_dom"/>
    <property type="match status" value="1"/>
</dbReference>
<evidence type="ECO:0000313" key="5">
    <source>
        <dbReference type="Proteomes" id="UP000010802"/>
    </source>
</evidence>
<feature type="domain" description="Phosphatidic acid phosphatase type 2/haloperoxidase" evidence="3">
    <location>
        <begin position="308"/>
        <end position="422"/>
    </location>
</feature>
<dbReference type="eggNOG" id="COG1238">
    <property type="taxonomic scope" value="Bacteria"/>
</dbReference>
<feature type="transmembrane region" description="Helical" evidence="2">
    <location>
        <begin position="286"/>
        <end position="304"/>
    </location>
</feature>
<feature type="transmembrane region" description="Helical" evidence="2">
    <location>
        <begin position="379"/>
        <end position="401"/>
    </location>
</feature>
<keyword evidence="2" id="KW-1133">Transmembrane helix</keyword>
<dbReference type="SUPFAM" id="SSF48317">
    <property type="entry name" value="Acid phosphatase/Vanadium-dependent haloperoxidase"/>
    <property type="match status" value="1"/>
</dbReference>
<dbReference type="SMART" id="SM00014">
    <property type="entry name" value="acidPPc"/>
    <property type="match status" value="1"/>
</dbReference>
<feature type="transmembrane region" description="Helical" evidence="2">
    <location>
        <begin position="123"/>
        <end position="145"/>
    </location>
</feature>
<dbReference type="eggNOG" id="COG0671">
    <property type="taxonomic scope" value="Bacteria"/>
</dbReference>
<sequence>MVTDMEGILYFIEGTKDFFIQNGAWGLFILAFAEASFFPIPPDVVLLPLALFSPGRALYYALITSAASTLGGIFGYLLGKKAGRPILSRFVKEKNLKKIEAMFSRYGGWAVAVAGFTPIPYKVFTIASGVFHMNFATFFIATILSRSARFFLEGIVVLSMGEDAMIYVNRLLGPGSFALLAAAAFIYFLMKKSGIKINFKLEEETVSYLIKQKLKDFLAHYGEFGIYLAAGFSTAAIFGILFFKLATEVFEKEMEWFDKGIMHFISRINSGLLANIAYILDKMQQPVIFMIAIILCLIYIKTLYKKNIYPAMTLVTFLGSFLLQYGFKSFYKRPRILAEVNAKDFFSYSFPSGFIVLFTALLGYITFLLLRKKDRAKRIIIISIWICLMSIVSISRIYAGISYPSDVLAGFLLGGLWLAVCIVATKALEYYE</sequence>
<protein>
    <submittedName>
        <fullName evidence="4">SNARE associated Golgi protein-like protein</fullName>
    </submittedName>
</protein>
<keyword evidence="2" id="KW-0812">Transmembrane</keyword>
<feature type="transmembrane region" description="Helical" evidence="2">
    <location>
        <begin position="58"/>
        <end position="78"/>
    </location>
</feature>
<comment type="similarity">
    <text evidence="1">Belongs to the DedA family.</text>
</comment>
<dbReference type="Pfam" id="PF01569">
    <property type="entry name" value="PAP2"/>
    <property type="match status" value="1"/>
</dbReference>
<dbReference type="HOGENOM" id="CLU_660435_0_0_9"/>
<name>F4LTF4_TEPAE</name>
<feature type="transmembrane region" description="Helical" evidence="2">
    <location>
        <begin position="347"/>
        <end position="370"/>
    </location>
</feature>
<dbReference type="InterPro" id="IPR032816">
    <property type="entry name" value="VTT_dom"/>
</dbReference>
<keyword evidence="5" id="KW-1185">Reference proteome</keyword>
<dbReference type="PANTHER" id="PTHR42709">
    <property type="entry name" value="ALKALINE PHOSPHATASE LIKE PROTEIN"/>
    <property type="match status" value="1"/>
</dbReference>
<dbReference type="PANTHER" id="PTHR42709:SF11">
    <property type="entry name" value="DEDA FAMILY PROTEIN"/>
    <property type="match status" value="1"/>
</dbReference>
<dbReference type="KEGG" id="tae:TepiRe1_0314"/>
<dbReference type="InterPro" id="IPR036938">
    <property type="entry name" value="PAP2/HPO_sf"/>
</dbReference>
<feature type="transmembrane region" description="Helical" evidence="2">
    <location>
        <begin position="264"/>
        <end position="280"/>
    </location>
</feature>
<proteinExistence type="inferred from homology"/>
<feature type="transmembrane region" description="Helical" evidence="2">
    <location>
        <begin position="99"/>
        <end position="117"/>
    </location>
</feature>
<evidence type="ECO:0000313" key="4">
    <source>
        <dbReference type="EMBL" id="CDI40344.1"/>
    </source>
</evidence>
<organism evidence="4 5">
    <name type="scientific">Tepidanaerobacter acetatoxydans (strain DSM 21804 / JCM 16047 / Re1)</name>
    <dbReference type="NCBI Taxonomy" id="1209989"/>
    <lineage>
        <taxon>Bacteria</taxon>
        <taxon>Bacillati</taxon>
        <taxon>Bacillota</taxon>
        <taxon>Clostridia</taxon>
        <taxon>Thermosediminibacterales</taxon>
        <taxon>Tepidanaerobacteraceae</taxon>
        <taxon>Tepidanaerobacter</taxon>
    </lineage>
</organism>
<dbReference type="InterPro" id="IPR000326">
    <property type="entry name" value="PAP2/HPO"/>
</dbReference>
<accession>F4LTF4</accession>
<evidence type="ECO:0000259" key="3">
    <source>
        <dbReference type="SMART" id="SM00014"/>
    </source>
</evidence>
<reference evidence="5" key="1">
    <citation type="journal article" date="2013" name="Genome Announc.">
        <title>First genome sequence of a syntrophic acetate-oxidizing bacterium, Tepidanaerobacter acetatoxydans strain Re1.</title>
        <authorList>
            <person name="Manzoor S."/>
            <person name="Bongcam-Rudloff E."/>
            <person name="Schnurer A."/>
            <person name="Muller B."/>
        </authorList>
    </citation>
    <scope>NUCLEOTIDE SEQUENCE [LARGE SCALE GENOMIC DNA]</scope>
    <source>
        <strain evidence="5">Re1</strain>
    </source>
</reference>
<feature type="transmembrane region" description="Helical" evidence="2">
    <location>
        <begin position="407"/>
        <end position="428"/>
    </location>
</feature>
<evidence type="ECO:0000256" key="2">
    <source>
        <dbReference type="SAM" id="Phobius"/>
    </source>
</evidence>
<feature type="transmembrane region" description="Helical" evidence="2">
    <location>
        <begin position="224"/>
        <end position="243"/>
    </location>
</feature>
<feature type="transmembrane region" description="Helical" evidence="2">
    <location>
        <begin position="311"/>
        <end position="327"/>
    </location>
</feature>
<keyword evidence="2" id="KW-0472">Membrane</keyword>
<dbReference type="GO" id="GO:0005886">
    <property type="term" value="C:plasma membrane"/>
    <property type="evidence" value="ECO:0007669"/>
    <property type="project" value="TreeGrafter"/>
</dbReference>
<dbReference type="AlphaFoldDB" id="F4LTF4"/>
<feature type="transmembrane region" description="Helical" evidence="2">
    <location>
        <begin position="18"/>
        <end position="38"/>
    </location>
</feature>
<dbReference type="STRING" id="1209989.TepRe1_0282"/>
<dbReference type="Proteomes" id="UP000010802">
    <property type="component" value="Chromosome"/>
</dbReference>
<dbReference type="KEGG" id="tep:TepRe1_0282"/>
<gene>
    <name evidence="4" type="ordered locus">TEPIRE1_0314</name>
</gene>
<dbReference type="Gene3D" id="1.20.144.10">
    <property type="entry name" value="Phosphatidic acid phosphatase type 2/haloperoxidase"/>
    <property type="match status" value="1"/>
</dbReference>
<feature type="transmembrane region" description="Helical" evidence="2">
    <location>
        <begin position="166"/>
        <end position="190"/>
    </location>
</feature>
<dbReference type="EMBL" id="HF563609">
    <property type="protein sequence ID" value="CDI40344.1"/>
    <property type="molecule type" value="Genomic_DNA"/>
</dbReference>
<dbReference type="InterPro" id="IPR051311">
    <property type="entry name" value="DedA_domain"/>
</dbReference>
<evidence type="ECO:0000256" key="1">
    <source>
        <dbReference type="ARBA" id="ARBA00010792"/>
    </source>
</evidence>